<organism evidence="2 3">
    <name type="scientific">Cloacibacterium normanense</name>
    <dbReference type="NCBI Taxonomy" id="237258"/>
    <lineage>
        <taxon>Bacteria</taxon>
        <taxon>Pseudomonadati</taxon>
        <taxon>Bacteroidota</taxon>
        <taxon>Flavobacteriia</taxon>
        <taxon>Flavobacteriales</taxon>
        <taxon>Weeksellaceae</taxon>
    </lineage>
</organism>
<gene>
    <name evidence="2" type="ORF">BHF72_0304</name>
</gene>
<dbReference type="SUPFAM" id="SSF74653">
    <property type="entry name" value="TolA/TonB C-terminal domain"/>
    <property type="match status" value="1"/>
</dbReference>
<dbReference type="KEGG" id="cnr:EB819_11825"/>
<dbReference type="OrthoDB" id="1095452at2"/>
<proteinExistence type="predicted"/>
<dbReference type="InterPro" id="IPR037682">
    <property type="entry name" value="TonB_C"/>
</dbReference>
<dbReference type="EMBL" id="MKGI01000076">
    <property type="protein sequence ID" value="OEL10484.1"/>
    <property type="molecule type" value="Genomic_DNA"/>
</dbReference>
<evidence type="ECO:0000313" key="3">
    <source>
        <dbReference type="Proteomes" id="UP000095601"/>
    </source>
</evidence>
<dbReference type="GO" id="GO:0055085">
    <property type="term" value="P:transmembrane transport"/>
    <property type="evidence" value="ECO:0007669"/>
    <property type="project" value="InterPro"/>
</dbReference>
<dbReference type="Proteomes" id="UP000095601">
    <property type="component" value="Unassembled WGS sequence"/>
</dbReference>
<name>A0A1E5UC28_9FLAO</name>
<comment type="caution">
    <text evidence="2">The sequence shown here is derived from an EMBL/GenBank/DDBJ whole genome shotgun (WGS) entry which is preliminary data.</text>
</comment>
<dbReference type="STRING" id="237258.SAMN04489756_1045"/>
<accession>A0A1E5UC28</accession>
<dbReference type="RefSeq" id="WP_069799663.1">
    <property type="nucleotide sequence ID" value="NZ_CP034157.1"/>
</dbReference>
<reference evidence="2 3" key="1">
    <citation type="submission" date="2016-09" db="EMBL/GenBank/DDBJ databases">
        <authorList>
            <person name="Capua I."/>
            <person name="De Benedictis P."/>
            <person name="Joannis T."/>
            <person name="Lombin L.H."/>
            <person name="Cattoli G."/>
        </authorList>
    </citation>
    <scope>NUCLEOTIDE SEQUENCE [LARGE SCALE GENOMIC DNA]</scope>
    <source>
        <strain evidence="2 3">NRS-1</strain>
    </source>
</reference>
<keyword evidence="3" id="KW-1185">Reference proteome</keyword>
<evidence type="ECO:0000259" key="1">
    <source>
        <dbReference type="Pfam" id="PF03544"/>
    </source>
</evidence>
<evidence type="ECO:0000313" key="2">
    <source>
        <dbReference type="EMBL" id="OEL10484.1"/>
    </source>
</evidence>
<dbReference type="Gene3D" id="3.30.1150.10">
    <property type="match status" value="1"/>
</dbReference>
<protein>
    <submittedName>
        <fullName evidence="2">Gram-negative bacterial tonB family protein</fullName>
    </submittedName>
</protein>
<sequence>MKKLIYLIAVIFSSLIFGQVKDTIIDGKKTVIYSSIEKEAVFSKGNAEFQRLIAENFRLKKIRANSLITCEIKFIVEKDGTLSNITATGENESFNKEAIRAVTKIKEKWIPATINGQAVRERFKIPLTINFE</sequence>
<dbReference type="AlphaFoldDB" id="A0A1E5UC28"/>
<feature type="domain" description="TonB C-terminal" evidence="1">
    <location>
        <begin position="69"/>
        <end position="127"/>
    </location>
</feature>
<dbReference type="Pfam" id="PF03544">
    <property type="entry name" value="TonB_C"/>
    <property type="match status" value="1"/>
</dbReference>